<reference evidence="1 2" key="1">
    <citation type="submission" date="2014-06" db="EMBL/GenBank/DDBJ databases">
        <title>Evolutionary Origins and Diversification of the Mycorrhizal Mutualists.</title>
        <authorList>
            <consortium name="DOE Joint Genome Institute"/>
            <consortium name="Mycorrhizal Genomics Consortium"/>
            <person name="Kohler A."/>
            <person name="Kuo A."/>
            <person name="Nagy L.G."/>
            <person name="Floudas D."/>
            <person name="Copeland A."/>
            <person name="Barry K.W."/>
            <person name="Cichocki N."/>
            <person name="Veneault-Fourrey C."/>
            <person name="LaButti K."/>
            <person name="Lindquist E.A."/>
            <person name="Lipzen A."/>
            <person name="Lundell T."/>
            <person name="Morin E."/>
            <person name="Murat C."/>
            <person name="Riley R."/>
            <person name="Ohm R."/>
            <person name="Sun H."/>
            <person name="Tunlid A."/>
            <person name="Henrissat B."/>
            <person name="Grigoriev I.V."/>
            <person name="Hibbett D.S."/>
            <person name="Martin F."/>
        </authorList>
    </citation>
    <scope>NUCLEOTIDE SEQUENCE [LARGE SCALE GENOMIC DNA]</scope>
    <source>
        <strain evidence="1 2">SS14</strain>
    </source>
</reference>
<dbReference type="Proteomes" id="UP000054279">
    <property type="component" value="Unassembled WGS sequence"/>
</dbReference>
<name>A0A0C9UQ58_SPHS4</name>
<keyword evidence="2" id="KW-1185">Reference proteome</keyword>
<dbReference type="AlphaFoldDB" id="A0A0C9UQ58"/>
<dbReference type="HOGENOM" id="CLU_641190_0_0_1"/>
<sequence>MLSHSLGHVPFDSHTLGLFVFTAAGDATAAEKRTIHDDIWCIITDDYLDKRSLSNLSLTSHKLHPIAFPALFKELSFTASVNCAIDPGCSSLIRGNFILNWDHEETLDMAGSVGPGWTSLPDLLMRHPSIRALVIRVLRHLEQVNTRIDNLLHNPHLCRFIQFVEVRCWLVGGWCSSPVPQEDRAFWKDLKTNLSSRWFATFLKLLDLINSLTNLKRVTFLELHGAYANVGPSQVTNVRTPIAPHEAIGFSDPQDTFYVGTWFAKDVFQFSPNRPLYWTYDYFRTLLTNSSLPIISLQITAVKLYDLHPHPKLILDSAEQFWIMKPVSSVRDLAIIPEGFVLNQEADSQQISDIIRNVGLPSVDSYYGMAGILNDHVAQWPNLSKLRFLDEDWESLMESVAGLSQDQKDNIYPDFISSFQPHEHTWSL</sequence>
<evidence type="ECO:0000313" key="2">
    <source>
        <dbReference type="Proteomes" id="UP000054279"/>
    </source>
</evidence>
<evidence type="ECO:0000313" key="1">
    <source>
        <dbReference type="EMBL" id="KIJ31187.1"/>
    </source>
</evidence>
<organism evidence="1 2">
    <name type="scientific">Sphaerobolus stellatus (strain SS14)</name>
    <dbReference type="NCBI Taxonomy" id="990650"/>
    <lineage>
        <taxon>Eukaryota</taxon>
        <taxon>Fungi</taxon>
        <taxon>Dikarya</taxon>
        <taxon>Basidiomycota</taxon>
        <taxon>Agaricomycotina</taxon>
        <taxon>Agaricomycetes</taxon>
        <taxon>Phallomycetidae</taxon>
        <taxon>Geastrales</taxon>
        <taxon>Sphaerobolaceae</taxon>
        <taxon>Sphaerobolus</taxon>
    </lineage>
</organism>
<dbReference type="EMBL" id="KN837246">
    <property type="protein sequence ID" value="KIJ31187.1"/>
    <property type="molecule type" value="Genomic_DNA"/>
</dbReference>
<protein>
    <submittedName>
        <fullName evidence="1">Uncharacterized protein</fullName>
    </submittedName>
</protein>
<accession>A0A0C9UQ58</accession>
<gene>
    <name evidence="1" type="ORF">M422DRAFT_267137</name>
</gene>
<proteinExistence type="predicted"/>